<dbReference type="EMBL" id="CM026426">
    <property type="protein sequence ID" value="KAG0573780.1"/>
    <property type="molecule type" value="Genomic_DNA"/>
</dbReference>
<evidence type="ECO:0000313" key="2">
    <source>
        <dbReference type="EMBL" id="KAG0573780.1"/>
    </source>
</evidence>
<comment type="caution">
    <text evidence="2">The sequence shown here is derived from an EMBL/GenBank/DDBJ whole genome shotgun (WGS) entry which is preliminary data.</text>
</comment>
<feature type="compositionally biased region" description="Polar residues" evidence="1">
    <location>
        <begin position="110"/>
        <end position="123"/>
    </location>
</feature>
<keyword evidence="3" id="KW-1185">Reference proteome</keyword>
<sequence>MRGKKHVNFSDNPINSWCGLYCLLQGGGSTPGVDSILSSCTAGTSSSFSLKLGSSFAPSLAGSSIGSASTCILLPGSSTGSGLTLRRVLSFNLRMKSAPSLGPAEPPSLAFSTPQASTSGSGW</sequence>
<evidence type="ECO:0000313" key="3">
    <source>
        <dbReference type="Proteomes" id="UP000822688"/>
    </source>
</evidence>
<reference evidence="2" key="1">
    <citation type="submission" date="2020-06" db="EMBL/GenBank/DDBJ databases">
        <title>WGS assembly of Ceratodon purpureus strain R40.</title>
        <authorList>
            <person name="Carey S.B."/>
            <person name="Jenkins J."/>
            <person name="Shu S."/>
            <person name="Lovell J.T."/>
            <person name="Sreedasyam A."/>
            <person name="Maumus F."/>
            <person name="Tiley G.P."/>
            <person name="Fernandez-Pozo N."/>
            <person name="Barry K."/>
            <person name="Chen C."/>
            <person name="Wang M."/>
            <person name="Lipzen A."/>
            <person name="Daum C."/>
            <person name="Saski C.A."/>
            <person name="Payton A.C."/>
            <person name="Mcbreen J.C."/>
            <person name="Conrad R.E."/>
            <person name="Kollar L.M."/>
            <person name="Olsson S."/>
            <person name="Huttunen S."/>
            <person name="Landis J.B."/>
            <person name="Wickett N.J."/>
            <person name="Johnson M.G."/>
            <person name="Rensing S.A."/>
            <person name="Grimwood J."/>
            <person name="Schmutz J."/>
            <person name="Mcdaniel S.F."/>
        </authorList>
    </citation>
    <scope>NUCLEOTIDE SEQUENCE</scope>
    <source>
        <strain evidence="2">R40</strain>
    </source>
</reference>
<dbReference type="AlphaFoldDB" id="A0A8T0HS04"/>
<gene>
    <name evidence="2" type="ORF">KC19_VG209100</name>
</gene>
<proteinExistence type="predicted"/>
<dbReference type="Proteomes" id="UP000822688">
    <property type="component" value="Chromosome V"/>
</dbReference>
<name>A0A8T0HS04_CERPU</name>
<feature type="region of interest" description="Disordered" evidence="1">
    <location>
        <begin position="99"/>
        <end position="123"/>
    </location>
</feature>
<organism evidence="2 3">
    <name type="scientific">Ceratodon purpureus</name>
    <name type="common">Fire moss</name>
    <name type="synonym">Dicranum purpureum</name>
    <dbReference type="NCBI Taxonomy" id="3225"/>
    <lineage>
        <taxon>Eukaryota</taxon>
        <taxon>Viridiplantae</taxon>
        <taxon>Streptophyta</taxon>
        <taxon>Embryophyta</taxon>
        <taxon>Bryophyta</taxon>
        <taxon>Bryophytina</taxon>
        <taxon>Bryopsida</taxon>
        <taxon>Dicranidae</taxon>
        <taxon>Pseudoditrichales</taxon>
        <taxon>Ditrichaceae</taxon>
        <taxon>Ceratodon</taxon>
    </lineage>
</organism>
<evidence type="ECO:0000256" key="1">
    <source>
        <dbReference type="SAM" id="MobiDB-lite"/>
    </source>
</evidence>
<protein>
    <submittedName>
        <fullName evidence="2">Uncharacterized protein</fullName>
    </submittedName>
</protein>
<accession>A0A8T0HS04</accession>